<protein>
    <submittedName>
        <fullName evidence="7">Sodium/calcium exchanger</fullName>
    </submittedName>
</protein>
<evidence type="ECO:0000256" key="4">
    <source>
        <dbReference type="ARBA" id="ARBA00023136"/>
    </source>
</evidence>
<dbReference type="Proteomes" id="UP000243197">
    <property type="component" value="Chromosome"/>
</dbReference>
<dbReference type="Gene3D" id="1.20.1420.30">
    <property type="entry name" value="NCX, central ion-binding region"/>
    <property type="match status" value="2"/>
</dbReference>
<sequence>MVSIKAVLDGAMDISLGNVVGSNIANIGLILAIAVILRPVMLTRDFYLKDAPMMVFSSLLLYFLFFRDKYLDRYDGGFMLLCFLIFLFLSIRKGLRENNNGEFDEDLVTIGIYKTILYFVIGSVSLWAGGEMLIQGSISLAKSLGVSERIISISLISIGTSIPELATSIAGIIKKENALSVGNLIGSNIFNILVVLGITVVVKPIELLNMNMLDDYIWMLIISSMVIPLTIIPKKMVLGRKKGIILLVLYSYFIISVLM</sequence>
<feature type="transmembrane region" description="Helical" evidence="5">
    <location>
        <begin position="185"/>
        <end position="204"/>
    </location>
</feature>
<dbReference type="PANTHER" id="PTHR10846">
    <property type="entry name" value="SODIUM/POTASSIUM/CALCIUM EXCHANGER"/>
    <property type="match status" value="1"/>
</dbReference>
<feature type="transmembrane region" description="Helical" evidence="5">
    <location>
        <begin position="150"/>
        <end position="173"/>
    </location>
</feature>
<dbReference type="AlphaFoldDB" id="A0A1J1DXC1"/>
<dbReference type="GO" id="GO:0005886">
    <property type="term" value="C:plasma membrane"/>
    <property type="evidence" value="ECO:0007669"/>
    <property type="project" value="TreeGrafter"/>
</dbReference>
<keyword evidence="3 5" id="KW-1133">Transmembrane helix</keyword>
<feature type="transmembrane region" description="Helical" evidence="5">
    <location>
        <begin position="107"/>
        <end position="130"/>
    </location>
</feature>
<evidence type="ECO:0000256" key="3">
    <source>
        <dbReference type="ARBA" id="ARBA00022989"/>
    </source>
</evidence>
<keyword evidence="4 5" id="KW-0472">Membrane</keyword>
<evidence type="ECO:0000259" key="6">
    <source>
        <dbReference type="Pfam" id="PF01699"/>
    </source>
</evidence>
<proteinExistence type="predicted"/>
<feature type="transmembrane region" description="Helical" evidence="5">
    <location>
        <begin position="216"/>
        <end position="231"/>
    </location>
</feature>
<comment type="subcellular location">
    <subcellularLocation>
        <location evidence="1">Membrane</location>
        <topology evidence="1">Multi-pass membrane protein</topology>
    </subcellularLocation>
</comment>
<dbReference type="KEGG" id="ise:JBKA6_0490"/>
<dbReference type="GO" id="GO:0008273">
    <property type="term" value="F:calcium, potassium:sodium antiporter activity"/>
    <property type="evidence" value="ECO:0007669"/>
    <property type="project" value="TreeGrafter"/>
</dbReference>
<accession>A0A1J1DXC1</accession>
<feature type="transmembrane region" description="Helical" evidence="5">
    <location>
        <begin position="47"/>
        <end position="65"/>
    </location>
</feature>
<gene>
    <name evidence="7" type="ORF">JBKA6_0490</name>
</gene>
<evidence type="ECO:0000256" key="1">
    <source>
        <dbReference type="ARBA" id="ARBA00004141"/>
    </source>
</evidence>
<dbReference type="InterPro" id="IPR004837">
    <property type="entry name" value="NaCa_Exmemb"/>
</dbReference>
<evidence type="ECO:0000313" key="7">
    <source>
        <dbReference type="EMBL" id="BAV94503.1"/>
    </source>
</evidence>
<dbReference type="GO" id="GO:0006874">
    <property type="term" value="P:intracellular calcium ion homeostasis"/>
    <property type="evidence" value="ECO:0007669"/>
    <property type="project" value="TreeGrafter"/>
</dbReference>
<evidence type="ECO:0000256" key="2">
    <source>
        <dbReference type="ARBA" id="ARBA00022692"/>
    </source>
</evidence>
<feature type="transmembrane region" description="Helical" evidence="5">
    <location>
        <begin position="243"/>
        <end position="258"/>
    </location>
</feature>
<evidence type="ECO:0000256" key="5">
    <source>
        <dbReference type="SAM" id="Phobius"/>
    </source>
</evidence>
<organism evidence="7 8">
    <name type="scientific">Ichthyobacterium seriolicida</name>
    <dbReference type="NCBI Taxonomy" id="242600"/>
    <lineage>
        <taxon>Bacteria</taxon>
        <taxon>Pseudomonadati</taxon>
        <taxon>Bacteroidota</taxon>
        <taxon>Flavobacteriia</taxon>
        <taxon>Flavobacteriales</taxon>
        <taxon>Ichthyobacteriaceae</taxon>
        <taxon>Ichthyobacterium</taxon>
    </lineage>
</organism>
<feature type="transmembrane region" description="Helical" evidence="5">
    <location>
        <begin position="77"/>
        <end position="95"/>
    </location>
</feature>
<feature type="domain" description="Sodium/calcium exchanger membrane region" evidence="6">
    <location>
        <begin position="1"/>
        <end position="91"/>
    </location>
</feature>
<feature type="domain" description="Sodium/calcium exchanger membrane region" evidence="6">
    <location>
        <begin position="116"/>
        <end position="257"/>
    </location>
</feature>
<feature type="transmembrane region" description="Helical" evidence="5">
    <location>
        <begin position="20"/>
        <end position="40"/>
    </location>
</feature>
<keyword evidence="8" id="KW-1185">Reference proteome</keyword>
<dbReference type="EMBL" id="AP014564">
    <property type="protein sequence ID" value="BAV94503.1"/>
    <property type="molecule type" value="Genomic_DNA"/>
</dbReference>
<reference evidence="7 8" key="1">
    <citation type="submission" date="2014-03" db="EMBL/GenBank/DDBJ databases">
        <title>complete genome sequence of Flavobacteriaceae bacterium JBKA-6.</title>
        <authorList>
            <person name="Takano T."/>
            <person name="Nakamura Y."/>
            <person name="Takuma S."/>
            <person name="Yasuike M."/>
            <person name="Matsuyama T."/>
            <person name="Sakai T."/>
            <person name="Fujiwara A."/>
            <person name="Kimoto K."/>
            <person name="Fukuda Y."/>
            <person name="Kondo H."/>
            <person name="Hirono I."/>
            <person name="Nakayasu C."/>
        </authorList>
    </citation>
    <scope>NUCLEOTIDE SEQUENCE [LARGE SCALE GENOMIC DNA]</scope>
    <source>
        <strain evidence="7 8">JBKA-6</strain>
    </source>
</reference>
<keyword evidence="2 5" id="KW-0812">Transmembrane</keyword>
<dbReference type="InterPro" id="IPR004481">
    <property type="entry name" value="K/Na/Ca-exchanger"/>
</dbReference>
<dbReference type="InterPro" id="IPR044880">
    <property type="entry name" value="NCX_ion-bd_dom_sf"/>
</dbReference>
<dbReference type="GO" id="GO:0005262">
    <property type="term" value="F:calcium channel activity"/>
    <property type="evidence" value="ECO:0007669"/>
    <property type="project" value="TreeGrafter"/>
</dbReference>
<name>A0A1J1DXC1_9FLAO</name>
<evidence type="ECO:0000313" key="8">
    <source>
        <dbReference type="Proteomes" id="UP000243197"/>
    </source>
</evidence>
<dbReference type="Pfam" id="PF01699">
    <property type="entry name" value="Na_Ca_ex"/>
    <property type="match status" value="2"/>
</dbReference>
<dbReference type="PANTHER" id="PTHR10846:SF8">
    <property type="entry name" value="INNER MEMBRANE PROTEIN YRBG"/>
    <property type="match status" value="1"/>
</dbReference>